<proteinExistence type="predicted"/>
<reference evidence="4" key="1">
    <citation type="journal article" date="2019" name="Int. J. Syst. Evol. Microbiol.">
        <title>The Global Catalogue of Microorganisms (GCM) 10K type strain sequencing project: providing services to taxonomists for standard genome sequencing and annotation.</title>
        <authorList>
            <consortium name="The Broad Institute Genomics Platform"/>
            <consortium name="The Broad Institute Genome Sequencing Center for Infectious Disease"/>
            <person name="Wu L."/>
            <person name="Ma J."/>
        </authorList>
    </citation>
    <scope>NUCLEOTIDE SEQUENCE [LARGE SCALE GENOMIC DNA]</scope>
    <source>
        <strain evidence="4">NBRC 108728</strain>
    </source>
</reference>
<keyword evidence="4" id="KW-1185">Reference proteome</keyword>
<accession>A0ABM8GWE1</accession>
<evidence type="ECO:0000259" key="2">
    <source>
        <dbReference type="PROSITE" id="PS51192"/>
    </source>
</evidence>
<dbReference type="SUPFAM" id="SSF52540">
    <property type="entry name" value="P-loop containing nucleoside triphosphate hydrolases"/>
    <property type="match status" value="1"/>
</dbReference>
<feature type="compositionally biased region" description="Low complexity" evidence="1">
    <location>
        <begin position="267"/>
        <end position="288"/>
    </location>
</feature>
<sequence length="302" mass="33889">MTERTYGTFKFEPPTGLSRKGRWVLKMEAAVAMRAKRMFGRADSTRKGEIAFQDSTDAARDLQWLLTRYPLVAEDEATVEHLDREADEHRRIEREINEVIKGTRKPHVTEIAPPLKTPFWYQEQNVSMLRTRKRFILTDDVGMGKTVSGVIGLNDASMLPAVIVPPTHLQSRWTDELRETVPHLSVKVAAKSVPDQDVIDGVLPDVLIVPYSKLAGWAHYLLDHVVTTIFDECHDLRGGRGTQRALPRRCCRPPRPTSWAARPPRCSTSAARSGTSPTSSPRTSWAPRESLSASGATTRKRA</sequence>
<dbReference type="PROSITE" id="PS51192">
    <property type="entry name" value="HELICASE_ATP_BIND_1"/>
    <property type="match status" value="1"/>
</dbReference>
<geneLocation type="plasmid" evidence="3 4">
    <name>pNBRC108728a</name>
</geneLocation>
<evidence type="ECO:0000256" key="1">
    <source>
        <dbReference type="SAM" id="MobiDB-lite"/>
    </source>
</evidence>
<dbReference type="InterPro" id="IPR027417">
    <property type="entry name" value="P-loop_NTPase"/>
</dbReference>
<dbReference type="EMBL" id="AP027733">
    <property type="protein sequence ID" value="BDZ52704.1"/>
    <property type="molecule type" value="Genomic_DNA"/>
</dbReference>
<feature type="region of interest" description="Disordered" evidence="1">
    <location>
        <begin position="238"/>
        <end position="302"/>
    </location>
</feature>
<dbReference type="InterPro" id="IPR011545">
    <property type="entry name" value="DEAD/DEAH_box_helicase_dom"/>
</dbReference>
<evidence type="ECO:0000313" key="4">
    <source>
        <dbReference type="Proteomes" id="UP001321486"/>
    </source>
</evidence>
<name>A0ABM8GWE1_9MICO</name>
<keyword evidence="3" id="KW-0614">Plasmid</keyword>
<gene>
    <name evidence="3" type="ORF">GCM10025867_49450</name>
</gene>
<protein>
    <recommendedName>
        <fullName evidence="2">Helicase ATP-binding domain-containing protein</fullName>
    </recommendedName>
</protein>
<evidence type="ECO:0000313" key="3">
    <source>
        <dbReference type="EMBL" id="BDZ52704.1"/>
    </source>
</evidence>
<organism evidence="3 4">
    <name type="scientific">Frondihabitans sucicola</name>
    <dbReference type="NCBI Taxonomy" id="1268041"/>
    <lineage>
        <taxon>Bacteria</taxon>
        <taxon>Bacillati</taxon>
        <taxon>Actinomycetota</taxon>
        <taxon>Actinomycetes</taxon>
        <taxon>Micrococcales</taxon>
        <taxon>Microbacteriaceae</taxon>
        <taxon>Frondihabitans</taxon>
    </lineage>
</organism>
<dbReference type="Proteomes" id="UP001321486">
    <property type="component" value="Plasmid pNBRC108728a"/>
</dbReference>
<dbReference type="Gene3D" id="3.40.50.300">
    <property type="entry name" value="P-loop containing nucleotide triphosphate hydrolases"/>
    <property type="match status" value="1"/>
</dbReference>
<dbReference type="RefSeq" id="WP_286346986.1">
    <property type="nucleotide sequence ID" value="NZ_AP027733.1"/>
</dbReference>
<feature type="compositionally biased region" description="Polar residues" evidence="1">
    <location>
        <begin position="291"/>
        <end position="302"/>
    </location>
</feature>
<feature type="domain" description="Helicase ATP-binding" evidence="2">
    <location>
        <begin position="126"/>
        <end position="294"/>
    </location>
</feature>
<dbReference type="Pfam" id="PF00270">
    <property type="entry name" value="DEAD"/>
    <property type="match status" value="1"/>
</dbReference>
<dbReference type="InterPro" id="IPR014001">
    <property type="entry name" value="Helicase_ATP-bd"/>
</dbReference>